<name>A0A374MLI4_9FIRM</name>
<dbReference type="Proteomes" id="UP000262524">
    <property type="component" value="Unassembled WGS sequence"/>
</dbReference>
<dbReference type="AlphaFoldDB" id="A0A374MLI4"/>
<dbReference type="Proteomes" id="UP000283497">
    <property type="component" value="Unassembled WGS sequence"/>
</dbReference>
<dbReference type="Proteomes" id="UP000283700">
    <property type="component" value="Unassembled WGS sequence"/>
</dbReference>
<dbReference type="EMBL" id="QRQO01000006">
    <property type="protein sequence ID" value="RHN16181.1"/>
    <property type="molecule type" value="Genomic_DNA"/>
</dbReference>
<gene>
    <name evidence="2" type="ORF">DW068_13560</name>
    <name evidence="3" type="ORF">DWZ29_03490</name>
    <name evidence="1" type="ORF">DXD91_16965</name>
</gene>
<comment type="caution">
    <text evidence="1">The sequence shown here is derived from an EMBL/GenBank/DDBJ whole genome shotgun (WGS) entry which is preliminary data.</text>
</comment>
<evidence type="ECO:0000313" key="5">
    <source>
        <dbReference type="Proteomes" id="UP000283497"/>
    </source>
</evidence>
<evidence type="ECO:0000313" key="6">
    <source>
        <dbReference type="Proteomes" id="UP000283700"/>
    </source>
</evidence>
<dbReference type="RefSeq" id="WP_117983916.1">
    <property type="nucleotide sequence ID" value="NZ_QRNJ01000064.1"/>
</dbReference>
<evidence type="ECO:0000313" key="1">
    <source>
        <dbReference type="EMBL" id="RGI71650.1"/>
    </source>
</evidence>
<evidence type="ECO:0000313" key="2">
    <source>
        <dbReference type="EMBL" id="RHK35456.1"/>
    </source>
</evidence>
<protein>
    <submittedName>
        <fullName evidence="1">Uncharacterized protein</fullName>
    </submittedName>
</protein>
<reference evidence="4 5" key="1">
    <citation type="submission" date="2018-08" db="EMBL/GenBank/DDBJ databases">
        <title>A genome reference for cultivated species of the human gut microbiota.</title>
        <authorList>
            <person name="Zou Y."/>
            <person name="Xue W."/>
            <person name="Luo G."/>
        </authorList>
    </citation>
    <scope>NUCLEOTIDE SEQUENCE [LARGE SCALE GENOMIC DNA]</scope>
    <source>
        <strain evidence="3 6">AF31-17AC</strain>
        <strain evidence="2 5">AF45-14BH</strain>
        <strain evidence="1 4">TM10-1AC</strain>
    </source>
</reference>
<dbReference type="EMBL" id="QRNJ01000064">
    <property type="protein sequence ID" value="RHK35456.1"/>
    <property type="molecule type" value="Genomic_DNA"/>
</dbReference>
<dbReference type="EMBL" id="QSOE01000305">
    <property type="protein sequence ID" value="RGI71650.1"/>
    <property type="molecule type" value="Genomic_DNA"/>
</dbReference>
<proteinExistence type="predicted"/>
<evidence type="ECO:0000313" key="4">
    <source>
        <dbReference type="Proteomes" id="UP000262524"/>
    </source>
</evidence>
<accession>A0A374MLI4</accession>
<organism evidence="1 4">
    <name type="scientific">Anaerobutyricum hallii</name>
    <dbReference type="NCBI Taxonomy" id="39488"/>
    <lineage>
        <taxon>Bacteria</taxon>
        <taxon>Bacillati</taxon>
        <taxon>Bacillota</taxon>
        <taxon>Clostridia</taxon>
        <taxon>Lachnospirales</taxon>
        <taxon>Lachnospiraceae</taxon>
        <taxon>Anaerobutyricum</taxon>
    </lineage>
</organism>
<evidence type="ECO:0000313" key="3">
    <source>
        <dbReference type="EMBL" id="RHN16181.1"/>
    </source>
</evidence>
<sequence length="94" mass="11560">MDYRKIKQAELEGLTRKEGEDLLLVAGYIEDDDYSDRDEYEMGEYYHYDQYYTLYDEDENELDKVSFVTIYQKSEECMEDDTFIRTYWNCLYVE</sequence>